<evidence type="ECO:0000313" key="2">
    <source>
        <dbReference type="Proteomes" id="UP000230064"/>
    </source>
</evidence>
<gene>
    <name evidence="1" type="ORF">COZ30_00710</name>
</gene>
<proteinExistence type="predicted"/>
<protein>
    <submittedName>
        <fullName evidence="1">DUF72 domain-containing protein</fullName>
    </submittedName>
</protein>
<dbReference type="PANTHER" id="PTHR30348:SF4">
    <property type="entry name" value="DUF72 DOMAIN-CONTAINING PROTEIN"/>
    <property type="match status" value="1"/>
</dbReference>
<name>A0A2M7MFG8_9BACT</name>
<sequence length="249" mass="29586">MAKGKLFIGTSGWIYGHWEGVFYPENLPSKDKLKYFSQHFKTTEINYSFYHLPRPSTYQNWYKETPADFLFAVKASRFITHIKRLKGIKEAWQQFLDNALYLKEKLGPILFQFPPSFRATSENIRELENFFNQIRNKNAIIRIATEFRHASWCEEKIYQLLKKYNVAWVIADSPCYPKAEKITADFVYIRMHGSKVLFSSKYTKKELQDLAQKIKKWLKQNLDVYVYFNNDAYGYAIENAKTLKSFLKN</sequence>
<organism evidence="1 2">
    <name type="scientific">Candidatus Nealsonbacteria bacterium CG_4_10_14_3_um_filter_36_16</name>
    <dbReference type="NCBI Taxonomy" id="1974685"/>
    <lineage>
        <taxon>Bacteria</taxon>
        <taxon>Candidatus Nealsoniibacteriota</taxon>
    </lineage>
</organism>
<dbReference type="InterPro" id="IPR002763">
    <property type="entry name" value="DUF72"/>
</dbReference>
<dbReference type="InterPro" id="IPR036520">
    <property type="entry name" value="UPF0759_sf"/>
</dbReference>
<dbReference type="EMBL" id="PFJR01000017">
    <property type="protein sequence ID" value="PIX88486.1"/>
    <property type="molecule type" value="Genomic_DNA"/>
</dbReference>
<dbReference type="Gene3D" id="3.20.20.410">
    <property type="entry name" value="Protein of unknown function UPF0759"/>
    <property type="match status" value="1"/>
</dbReference>
<accession>A0A2M7MFG8</accession>
<reference evidence="2" key="1">
    <citation type="submission" date="2017-09" db="EMBL/GenBank/DDBJ databases">
        <title>Depth-based differentiation of microbial function through sediment-hosted aquifers and enrichment of novel symbionts in the deep terrestrial subsurface.</title>
        <authorList>
            <person name="Probst A.J."/>
            <person name="Ladd B."/>
            <person name="Jarett J.K."/>
            <person name="Geller-Mcgrath D.E."/>
            <person name="Sieber C.M.K."/>
            <person name="Emerson J.B."/>
            <person name="Anantharaman K."/>
            <person name="Thomas B.C."/>
            <person name="Malmstrom R."/>
            <person name="Stieglmeier M."/>
            <person name="Klingl A."/>
            <person name="Woyke T."/>
            <person name="Ryan C.M."/>
            <person name="Banfield J.F."/>
        </authorList>
    </citation>
    <scope>NUCLEOTIDE SEQUENCE [LARGE SCALE GENOMIC DNA]</scope>
</reference>
<dbReference type="Proteomes" id="UP000230064">
    <property type="component" value="Unassembled WGS sequence"/>
</dbReference>
<dbReference type="AlphaFoldDB" id="A0A2M7MFG8"/>
<dbReference type="Pfam" id="PF01904">
    <property type="entry name" value="DUF72"/>
    <property type="match status" value="1"/>
</dbReference>
<dbReference type="PANTHER" id="PTHR30348">
    <property type="entry name" value="UNCHARACTERIZED PROTEIN YECE"/>
    <property type="match status" value="1"/>
</dbReference>
<dbReference type="SUPFAM" id="SSF117396">
    <property type="entry name" value="TM1631-like"/>
    <property type="match status" value="1"/>
</dbReference>
<comment type="caution">
    <text evidence="1">The sequence shown here is derived from an EMBL/GenBank/DDBJ whole genome shotgun (WGS) entry which is preliminary data.</text>
</comment>
<evidence type="ECO:0000313" key="1">
    <source>
        <dbReference type="EMBL" id="PIX88486.1"/>
    </source>
</evidence>